<evidence type="ECO:0000313" key="2">
    <source>
        <dbReference type="EMBL" id="WUV42550.1"/>
    </source>
</evidence>
<accession>A0ABZ1YJS2</accession>
<gene>
    <name evidence="2" type="ORF">OG563_25170</name>
</gene>
<sequence>MSREKLELAELRAELGREAQALQAAVDAVDQAAATNLGVNRTDLRCLEILWHGESTPGALAAELGLTSGSVTTMLDRLAKLDYVVRHPEPGDRRKVVIRITDAAMAKVMRIYGPIAEEGAGEVARYSAAELRLVLDYLRRSRELQERHRTRITEL</sequence>
<dbReference type="Gene3D" id="1.10.10.10">
    <property type="entry name" value="Winged helix-like DNA-binding domain superfamily/Winged helix DNA-binding domain"/>
    <property type="match status" value="1"/>
</dbReference>
<dbReference type="PANTHER" id="PTHR33164:SF106">
    <property type="entry name" value="TRANSCRIPTIONAL REGULATORY PROTEIN"/>
    <property type="match status" value="1"/>
</dbReference>
<dbReference type="Pfam" id="PF12802">
    <property type="entry name" value="MarR_2"/>
    <property type="match status" value="1"/>
</dbReference>
<dbReference type="Proteomes" id="UP001432062">
    <property type="component" value="Chromosome"/>
</dbReference>
<protein>
    <submittedName>
        <fullName evidence="2">MarR family transcriptional regulator</fullName>
    </submittedName>
</protein>
<reference evidence="2" key="1">
    <citation type="submission" date="2022-10" db="EMBL/GenBank/DDBJ databases">
        <title>The complete genomes of actinobacterial strains from the NBC collection.</title>
        <authorList>
            <person name="Joergensen T.S."/>
            <person name="Alvarez Arevalo M."/>
            <person name="Sterndorff E.B."/>
            <person name="Faurdal D."/>
            <person name="Vuksanovic O."/>
            <person name="Mourched A.-S."/>
            <person name="Charusanti P."/>
            <person name="Shaw S."/>
            <person name="Blin K."/>
            <person name="Weber T."/>
        </authorList>
    </citation>
    <scope>NUCLEOTIDE SEQUENCE</scope>
    <source>
        <strain evidence="2">NBC_01482</strain>
    </source>
</reference>
<name>A0ABZ1YJS2_9NOCA</name>
<dbReference type="InterPro" id="IPR036388">
    <property type="entry name" value="WH-like_DNA-bd_sf"/>
</dbReference>
<feature type="domain" description="HTH marR-type" evidence="1">
    <location>
        <begin position="8"/>
        <end position="143"/>
    </location>
</feature>
<evidence type="ECO:0000313" key="3">
    <source>
        <dbReference type="Proteomes" id="UP001432062"/>
    </source>
</evidence>
<proteinExistence type="predicted"/>
<evidence type="ECO:0000259" key="1">
    <source>
        <dbReference type="PROSITE" id="PS50995"/>
    </source>
</evidence>
<dbReference type="PROSITE" id="PS50995">
    <property type="entry name" value="HTH_MARR_2"/>
    <property type="match status" value="1"/>
</dbReference>
<dbReference type="EMBL" id="CP109441">
    <property type="protein sequence ID" value="WUV42550.1"/>
    <property type="molecule type" value="Genomic_DNA"/>
</dbReference>
<dbReference type="InterPro" id="IPR036390">
    <property type="entry name" value="WH_DNA-bd_sf"/>
</dbReference>
<dbReference type="InterPro" id="IPR000835">
    <property type="entry name" value="HTH_MarR-typ"/>
</dbReference>
<organism evidence="2 3">
    <name type="scientific">Nocardia vinacea</name>
    <dbReference type="NCBI Taxonomy" id="96468"/>
    <lineage>
        <taxon>Bacteria</taxon>
        <taxon>Bacillati</taxon>
        <taxon>Actinomycetota</taxon>
        <taxon>Actinomycetes</taxon>
        <taxon>Mycobacteriales</taxon>
        <taxon>Nocardiaceae</taxon>
        <taxon>Nocardia</taxon>
    </lineage>
</organism>
<dbReference type="InterPro" id="IPR039422">
    <property type="entry name" value="MarR/SlyA-like"/>
</dbReference>
<dbReference type="SMART" id="SM00347">
    <property type="entry name" value="HTH_MARR"/>
    <property type="match status" value="1"/>
</dbReference>
<keyword evidence="3" id="KW-1185">Reference proteome</keyword>
<dbReference type="PANTHER" id="PTHR33164">
    <property type="entry name" value="TRANSCRIPTIONAL REGULATOR, MARR FAMILY"/>
    <property type="match status" value="1"/>
</dbReference>
<dbReference type="SUPFAM" id="SSF46785">
    <property type="entry name" value="Winged helix' DNA-binding domain"/>
    <property type="match status" value="1"/>
</dbReference>
<dbReference type="RefSeq" id="WP_327095838.1">
    <property type="nucleotide sequence ID" value="NZ_CP109149.1"/>
</dbReference>